<evidence type="ECO:0000256" key="1">
    <source>
        <dbReference type="ARBA" id="ARBA00022723"/>
    </source>
</evidence>
<dbReference type="RefSeq" id="WP_064456372.1">
    <property type="nucleotide sequence ID" value="NZ_JAURUE010000001.1"/>
</dbReference>
<name>A0ABT9KP40_9ACTN</name>
<dbReference type="InterPro" id="IPR051785">
    <property type="entry name" value="MMCE/EMCE_epimerase"/>
</dbReference>
<dbReference type="Gene3D" id="3.10.180.10">
    <property type="entry name" value="2,3-Dihydroxybiphenyl 1,2-Dioxygenase, domain 1"/>
    <property type="match status" value="1"/>
</dbReference>
<dbReference type="Pfam" id="PF13669">
    <property type="entry name" value="Glyoxalase_4"/>
    <property type="match status" value="1"/>
</dbReference>
<keyword evidence="4" id="KW-1185">Reference proteome</keyword>
<protein>
    <submittedName>
        <fullName evidence="3">Enzyme related to lactoylglutathione lyase</fullName>
    </submittedName>
</protein>
<proteinExistence type="predicted"/>
<keyword evidence="3" id="KW-0456">Lyase</keyword>
<reference evidence="3 4" key="1">
    <citation type="submission" date="2023-07" db="EMBL/GenBank/DDBJ databases">
        <title>Sequencing the genomes of 1000 actinobacteria strains.</title>
        <authorList>
            <person name="Klenk H.-P."/>
        </authorList>
    </citation>
    <scope>NUCLEOTIDE SEQUENCE [LARGE SCALE GENOMIC DNA]</scope>
    <source>
        <strain evidence="3 4">DSM 41600</strain>
    </source>
</reference>
<dbReference type="GO" id="GO:0016829">
    <property type="term" value="F:lyase activity"/>
    <property type="evidence" value="ECO:0007669"/>
    <property type="project" value="UniProtKB-KW"/>
</dbReference>
<sequence length="136" mass="14789">MTIDVRHDHVGITLAADMLEPTIAWYSDKLDYSLDLRFSANGSTFTFLSNGDSKIELISAGAEGRIPMPSSLPATHDIQRLHHICLAVADLNDVLARLRVRGVAPFAGPLRIDPIGRRIAFIVDNVGTIIELTAAI</sequence>
<dbReference type="PANTHER" id="PTHR43048">
    <property type="entry name" value="METHYLMALONYL-COA EPIMERASE"/>
    <property type="match status" value="1"/>
</dbReference>
<feature type="domain" description="VOC" evidence="2">
    <location>
        <begin position="6"/>
        <end position="135"/>
    </location>
</feature>
<evidence type="ECO:0000313" key="3">
    <source>
        <dbReference type="EMBL" id="MDP9609920.1"/>
    </source>
</evidence>
<evidence type="ECO:0000313" key="4">
    <source>
        <dbReference type="Proteomes" id="UP001234880"/>
    </source>
</evidence>
<accession>A0ABT9KP40</accession>
<organism evidence="3 4">
    <name type="scientific">Streptomyces demainii</name>
    <dbReference type="NCBI Taxonomy" id="588122"/>
    <lineage>
        <taxon>Bacteria</taxon>
        <taxon>Bacillati</taxon>
        <taxon>Actinomycetota</taxon>
        <taxon>Actinomycetes</taxon>
        <taxon>Kitasatosporales</taxon>
        <taxon>Streptomycetaceae</taxon>
        <taxon>Streptomyces</taxon>
    </lineage>
</organism>
<dbReference type="PROSITE" id="PS51819">
    <property type="entry name" value="VOC"/>
    <property type="match status" value="1"/>
</dbReference>
<dbReference type="InterPro" id="IPR037523">
    <property type="entry name" value="VOC_core"/>
</dbReference>
<dbReference type="SUPFAM" id="SSF54593">
    <property type="entry name" value="Glyoxalase/Bleomycin resistance protein/Dihydroxybiphenyl dioxygenase"/>
    <property type="match status" value="1"/>
</dbReference>
<dbReference type="Proteomes" id="UP001234880">
    <property type="component" value="Unassembled WGS sequence"/>
</dbReference>
<keyword evidence="1" id="KW-0479">Metal-binding</keyword>
<gene>
    <name evidence="3" type="ORF">JOF35_002197</name>
</gene>
<dbReference type="PANTHER" id="PTHR43048:SF5">
    <property type="entry name" value="BLR5325 PROTEIN"/>
    <property type="match status" value="1"/>
</dbReference>
<evidence type="ECO:0000259" key="2">
    <source>
        <dbReference type="PROSITE" id="PS51819"/>
    </source>
</evidence>
<dbReference type="InterPro" id="IPR029068">
    <property type="entry name" value="Glyas_Bleomycin-R_OHBP_Dase"/>
</dbReference>
<dbReference type="EMBL" id="JAURUE010000001">
    <property type="protein sequence ID" value="MDP9609920.1"/>
    <property type="molecule type" value="Genomic_DNA"/>
</dbReference>
<comment type="caution">
    <text evidence="3">The sequence shown here is derived from an EMBL/GenBank/DDBJ whole genome shotgun (WGS) entry which is preliminary data.</text>
</comment>